<gene>
    <name evidence="3" type="ORF">NP493_139g02014</name>
</gene>
<sequence>MDDSEHCPSRLVRNDNMAENDMYEVMSDSWDGRTKWAQRPAECWTSFNFGDRYLSVTIHEWRCRDDFRKPFLAVYDDCEGRRRNLLARINCTVSLPLTIHGSGACLSIYHYRGHTKWGYFFSLQVTALREIIAFPAGGIAALIVASLIVIMIIVKVACFITGYDRRLPPLNLDPEEEKEILESAAAVDSVIHVEHTEENAGAAASERVSQTLIVPMPSEHAVLRVTRSAGSVSFQSGTSSDIEYDLFDIPVKDSSPPRLKRYPSAKASSIWGHQ</sequence>
<comment type="caution">
    <text evidence="3">The sequence shown here is derived from an EMBL/GenBank/DDBJ whole genome shotgun (WGS) entry which is preliminary data.</text>
</comment>
<protein>
    <submittedName>
        <fullName evidence="3">Uncharacterized protein</fullName>
    </submittedName>
</protein>
<dbReference type="Proteomes" id="UP001209878">
    <property type="component" value="Unassembled WGS sequence"/>
</dbReference>
<feature type="transmembrane region" description="Helical" evidence="2">
    <location>
        <begin position="91"/>
        <end position="111"/>
    </location>
</feature>
<evidence type="ECO:0000313" key="4">
    <source>
        <dbReference type="Proteomes" id="UP001209878"/>
    </source>
</evidence>
<dbReference type="AlphaFoldDB" id="A0AAD9P4Y7"/>
<keyword evidence="2" id="KW-0472">Membrane</keyword>
<keyword evidence="4" id="KW-1185">Reference proteome</keyword>
<accession>A0AAD9P4Y7</accession>
<evidence type="ECO:0000313" key="3">
    <source>
        <dbReference type="EMBL" id="KAK2188233.1"/>
    </source>
</evidence>
<feature type="transmembrane region" description="Helical" evidence="2">
    <location>
        <begin position="131"/>
        <end position="160"/>
    </location>
</feature>
<evidence type="ECO:0000256" key="2">
    <source>
        <dbReference type="SAM" id="Phobius"/>
    </source>
</evidence>
<dbReference type="EMBL" id="JAODUO010000139">
    <property type="protein sequence ID" value="KAK2188233.1"/>
    <property type="molecule type" value="Genomic_DNA"/>
</dbReference>
<proteinExistence type="predicted"/>
<organism evidence="3 4">
    <name type="scientific">Ridgeia piscesae</name>
    <name type="common">Tubeworm</name>
    <dbReference type="NCBI Taxonomy" id="27915"/>
    <lineage>
        <taxon>Eukaryota</taxon>
        <taxon>Metazoa</taxon>
        <taxon>Spiralia</taxon>
        <taxon>Lophotrochozoa</taxon>
        <taxon>Annelida</taxon>
        <taxon>Polychaeta</taxon>
        <taxon>Sedentaria</taxon>
        <taxon>Canalipalpata</taxon>
        <taxon>Sabellida</taxon>
        <taxon>Siboglinidae</taxon>
        <taxon>Ridgeia</taxon>
    </lineage>
</organism>
<keyword evidence="2" id="KW-1133">Transmembrane helix</keyword>
<feature type="region of interest" description="Disordered" evidence="1">
    <location>
        <begin position="255"/>
        <end position="274"/>
    </location>
</feature>
<evidence type="ECO:0000256" key="1">
    <source>
        <dbReference type="SAM" id="MobiDB-lite"/>
    </source>
</evidence>
<name>A0AAD9P4Y7_RIDPI</name>
<keyword evidence="2" id="KW-0812">Transmembrane</keyword>
<reference evidence="3" key="1">
    <citation type="journal article" date="2023" name="Mol. Biol. Evol.">
        <title>Third-Generation Sequencing Reveals the Adaptive Role of the Epigenome in Three Deep-Sea Polychaetes.</title>
        <authorList>
            <person name="Perez M."/>
            <person name="Aroh O."/>
            <person name="Sun Y."/>
            <person name="Lan Y."/>
            <person name="Juniper S.K."/>
            <person name="Young C.R."/>
            <person name="Angers B."/>
            <person name="Qian P.Y."/>
        </authorList>
    </citation>
    <scope>NUCLEOTIDE SEQUENCE</scope>
    <source>
        <strain evidence="3">R07B-5</strain>
    </source>
</reference>